<evidence type="ECO:0000259" key="3">
    <source>
        <dbReference type="Pfam" id="PF11141"/>
    </source>
</evidence>
<evidence type="ECO:0000313" key="4">
    <source>
        <dbReference type="EMBL" id="AUX39396.1"/>
    </source>
</evidence>
<dbReference type="RefSeq" id="WP_104977367.1">
    <property type="nucleotide sequence ID" value="NZ_CP012673.1"/>
</dbReference>
<evidence type="ECO:0000256" key="2">
    <source>
        <dbReference type="SAM" id="SignalP"/>
    </source>
</evidence>
<feature type="domain" description="DUF2914" evidence="3">
    <location>
        <begin position="164"/>
        <end position="211"/>
    </location>
</feature>
<dbReference type="Proteomes" id="UP000238348">
    <property type="component" value="Chromosome"/>
</dbReference>
<organism evidence="4 5">
    <name type="scientific">Sorangium cellulosum</name>
    <name type="common">Polyangium cellulosum</name>
    <dbReference type="NCBI Taxonomy" id="56"/>
    <lineage>
        <taxon>Bacteria</taxon>
        <taxon>Pseudomonadati</taxon>
        <taxon>Myxococcota</taxon>
        <taxon>Polyangia</taxon>
        <taxon>Polyangiales</taxon>
        <taxon>Polyangiaceae</taxon>
        <taxon>Sorangium</taxon>
    </lineage>
</organism>
<accession>A0A2L0EJC4</accession>
<feature type="chain" id="PRO_5014662536" description="DUF2914 domain-containing protein" evidence="2">
    <location>
        <begin position="21"/>
        <end position="213"/>
    </location>
</feature>
<gene>
    <name evidence="4" type="ORF">SOCE26_007870</name>
</gene>
<dbReference type="EMBL" id="CP012673">
    <property type="protein sequence ID" value="AUX39396.1"/>
    <property type="molecule type" value="Genomic_DNA"/>
</dbReference>
<protein>
    <recommendedName>
        <fullName evidence="3">DUF2914 domain-containing protein</fullName>
    </recommendedName>
</protein>
<dbReference type="AlphaFoldDB" id="A0A2L0EJC4"/>
<evidence type="ECO:0000256" key="1">
    <source>
        <dbReference type="SAM" id="MobiDB-lite"/>
    </source>
</evidence>
<sequence>MATKTTRRTMFLALCAVVLAGCGERQEARPAAPMAAAGIAAAPGPEAPVAATAAPVPAPVTVAAPATATATAAAPDARAAEGKGSEGSRASRASKEQGKGVAELKVKRLVLAEGVKDREPVEPGTTFRAPETERLYAFIEVENRGEVSGEVTVSFVPPDGGAPVGNVTLEVGTSPRWRTWAFTRGARKAGAWTAVVRSETGEELARAPFEVTL</sequence>
<feature type="region of interest" description="Disordered" evidence="1">
    <location>
        <begin position="72"/>
        <end position="99"/>
    </location>
</feature>
<dbReference type="OrthoDB" id="5515346at2"/>
<name>A0A2L0EJC4_SORCE</name>
<evidence type="ECO:0000313" key="5">
    <source>
        <dbReference type="Proteomes" id="UP000238348"/>
    </source>
</evidence>
<feature type="signal peptide" evidence="2">
    <location>
        <begin position="1"/>
        <end position="20"/>
    </location>
</feature>
<dbReference type="Pfam" id="PF11141">
    <property type="entry name" value="DUF2914"/>
    <property type="match status" value="1"/>
</dbReference>
<proteinExistence type="predicted"/>
<keyword evidence="2" id="KW-0732">Signal</keyword>
<dbReference type="PROSITE" id="PS51257">
    <property type="entry name" value="PROKAR_LIPOPROTEIN"/>
    <property type="match status" value="1"/>
</dbReference>
<reference evidence="4 5" key="1">
    <citation type="submission" date="2015-09" db="EMBL/GenBank/DDBJ databases">
        <title>Sorangium comparison.</title>
        <authorList>
            <person name="Zaburannyi N."/>
            <person name="Bunk B."/>
            <person name="Overmann J."/>
            <person name="Mueller R."/>
        </authorList>
    </citation>
    <scope>NUCLEOTIDE SEQUENCE [LARGE SCALE GENOMIC DNA]</scope>
    <source>
        <strain evidence="4 5">So ce26</strain>
    </source>
</reference>
<dbReference type="InterPro" id="IPR022606">
    <property type="entry name" value="DUF2914"/>
</dbReference>